<evidence type="ECO:0000256" key="7">
    <source>
        <dbReference type="ARBA" id="ARBA00035273"/>
    </source>
</evidence>
<dbReference type="GO" id="GO:0003735">
    <property type="term" value="F:structural constituent of ribosome"/>
    <property type="evidence" value="ECO:0007669"/>
    <property type="project" value="InterPro"/>
</dbReference>
<dbReference type="Pfam" id="PF01632">
    <property type="entry name" value="Ribosomal_L35p"/>
    <property type="match status" value="1"/>
</dbReference>
<dbReference type="PANTHER" id="PTHR15909:SF0">
    <property type="entry name" value="LARGE RIBOSOMAL SUBUNIT PROTEIN BL35M"/>
    <property type="match status" value="1"/>
</dbReference>
<comment type="subcellular location">
    <subcellularLocation>
        <location evidence="1">Mitochondrion</location>
    </subcellularLocation>
</comment>
<sequence>MIRRPPRSTRSEFYSPTISATFGLRLFNREVNPLKNTGNVLVSLRRQFSSVFSPVKIASPIYKPLLQPGCLPCQQSDRTVTKWSMSKGKRKTVKAVVRRFYRLEWGAWIRPIVGRHKKHWKKTQGKKQNLKRHVFTNATQSTMLDKMVNAYWRRRKHYVDDLYEPYHRRDYFPDTVGKPSLF</sequence>
<evidence type="ECO:0000256" key="8">
    <source>
        <dbReference type="ARBA" id="ARBA00035418"/>
    </source>
</evidence>
<protein>
    <recommendedName>
        <fullName evidence="7">Large ribosomal subunit protein bL35m</fullName>
    </recommendedName>
    <alternativeName>
        <fullName evidence="8">39S ribosomal protein L35, mitochondrial</fullName>
    </alternativeName>
</protein>
<dbReference type="PANTHER" id="PTHR15909">
    <property type="entry name" value="39S RIBOSOMAL PROTEIN L35, MITOCHONDRIAL"/>
    <property type="match status" value="1"/>
</dbReference>
<evidence type="ECO:0000256" key="1">
    <source>
        <dbReference type="ARBA" id="ARBA00004173"/>
    </source>
</evidence>
<keyword evidence="4" id="KW-0689">Ribosomal protein</keyword>
<keyword evidence="3" id="KW-0809">Transit peptide</keyword>
<evidence type="ECO:0000256" key="2">
    <source>
        <dbReference type="ARBA" id="ARBA00006598"/>
    </source>
</evidence>
<dbReference type="GO" id="GO:0006412">
    <property type="term" value="P:translation"/>
    <property type="evidence" value="ECO:0007669"/>
    <property type="project" value="InterPro"/>
</dbReference>
<dbReference type="GO" id="GO:1990904">
    <property type="term" value="C:ribonucleoprotein complex"/>
    <property type="evidence" value="ECO:0007669"/>
    <property type="project" value="UniProtKB-KW"/>
</dbReference>
<dbReference type="InterPro" id="IPR019338">
    <property type="entry name" value="Ribosomal_bL35m"/>
</dbReference>
<evidence type="ECO:0000256" key="5">
    <source>
        <dbReference type="ARBA" id="ARBA00023128"/>
    </source>
</evidence>
<evidence type="ECO:0000313" key="9">
    <source>
        <dbReference type="EMBL" id="CAG4645945.1"/>
    </source>
</evidence>
<organism evidence="9">
    <name type="scientific">Lynceus sp. MCZ IZ 141354</name>
    <dbReference type="NCBI Taxonomy" id="1930659"/>
    <lineage>
        <taxon>Eukaryota</taxon>
        <taxon>Metazoa</taxon>
        <taxon>Ecdysozoa</taxon>
        <taxon>Arthropoda</taxon>
        <taxon>Crustacea</taxon>
        <taxon>Branchiopoda</taxon>
        <taxon>Diplostraca</taxon>
        <taxon>Laevicaudata</taxon>
        <taxon>Lynceidae</taxon>
        <taxon>Lynceus</taxon>
    </lineage>
</organism>
<dbReference type="SUPFAM" id="SSF143034">
    <property type="entry name" value="L35p-like"/>
    <property type="match status" value="1"/>
</dbReference>
<name>A0A9N6WRR4_9CRUS</name>
<evidence type="ECO:0000256" key="6">
    <source>
        <dbReference type="ARBA" id="ARBA00023274"/>
    </source>
</evidence>
<keyword evidence="5" id="KW-0496">Mitochondrion</keyword>
<dbReference type="InterPro" id="IPR021137">
    <property type="entry name" value="Ribosomal_bL35-like"/>
</dbReference>
<reference evidence="9" key="1">
    <citation type="submission" date="2021-04" db="EMBL/GenBank/DDBJ databases">
        <authorList>
            <person name="Cornetti L."/>
        </authorList>
    </citation>
    <scope>NUCLEOTIDE SEQUENCE</scope>
</reference>
<dbReference type="InterPro" id="IPR037229">
    <property type="entry name" value="Ribosomal_bL35_sf"/>
</dbReference>
<comment type="similarity">
    <text evidence="2">Belongs to the bacterial ribosomal protein bL35 family.</text>
</comment>
<accession>A0A9N6WRR4</accession>
<gene>
    <name evidence="9" type="primary">EOG090X0J5E</name>
</gene>
<evidence type="ECO:0000256" key="3">
    <source>
        <dbReference type="ARBA" id="ARBA00022946"/>
    </source>
</evidence>
<dbReference type="EMBL" id="OC989290">
    <property type="protein sequence ID" value="CAG4645945.1"/>
    <property type="molecule type" value="Genomic_DNA"/>
</dbReference>
<dbReference type="AlphaFoldDB" id="A0A9N6WRR4"/>
<evidence type="ECO:0000256" key="4">
    <source>
        <dbReference type="ARBA" id="ARBA00022980"/>
    </source>
</evidence>
<proteinExistence type="inferred from homology"/>
<dbReference type="GO" id="GO:0005739">
    <property type="term" value="C:mitochondrion"/>
    <property type="evidence" value="ECO:0007669"/>
    <property type="project" value="UniProtKB-SubCell"/>
</dbReference>
<dbReference type="GO" id="GO:0005840">
    <property type="term" value="C:ribosome"/>
    <property type="evidence" value="ECO:0007669"/>
    <property type="project" value="UniProtKB-KW"/>
</dbReference>
<keyword evidence="6" id="KW-0687">Ribonucleoprotein</keyword>